<gene>
    <name evidence="2" type="ORF">AZOBR_120006</name>
</gene>
<reference evidence="2 3" key="1">
    <citation type="journal article" date="2011" name="PLoS Genet.">
        <title>Azospirillum genomes reveal transition of bacteria from aquatic to terrestrial environments.</title>
        <authorList>
            <person name="Wisniewski-Dye F."/>
            <person name="Borziak K."/>
            <person name="Khalsa-Moyers G."/>
            <person name="Alexandre G."/>
            <person name="Sukharnikov L.O."/>
            <person name="Wuichet K."/>
            <person name="Hurst G.B."/>
            <person name="McDonald W.H."/>
            <person name="Robertson J.S."/>
            <person name="Barbe V."/>
            <person name="Calteau A."/>
            <person name="Rouy Z."/>
            <person name="Mangenot S."/>
            <person name="Prigent-Combaret C."/>
            <person name="Normand P."/>
            <person name="Boyer M."/>
            <person name="Siguier P."/>
            <person name="Dessaux Y."/>
            <person name="Elmerich C."/>
            <person name="Condemine G."/>
            <person name="Krishnen G."/>
            <person name="Kennedy I."/>
            <person name="Paterson A.H."/>
            <person name="Gonzalez V."/>
            <person name="Mavingui P."/>
            <person name="Zhulin I.B."/>
        </authorList>
    </citation>
    <scope>NUCLEOTIDE SEQUENCE [LARGE SCALE GENOMIC DNA]</scope>
    <source>
        <strain evidence="2 3">Sp245</strain>
    </source>
</reference>
<dbReference type="KEGG" id="abs:AZOBR_120006"/>
<dbReference type="Proteomes" id="UP000007319">
    <property type="component" value="Chromosome"/>
</dbReference>
<evidence type="ECO:0000256" key="1">
    <source>
        <dbReference type="SAM" id="MobiDB-lite"/>
    </source>
</evidence>
<accession>A0A9P1NM35</accession>
<dbReference type="AlphaFoldDB" id="A0A9P1NM35"/>
<evidence type="ECO:0000313" key="2">
    <source>
        <dbReference type="EMBL" id="CCC98162.1"/>
    </source>
</evidence>
<name>A0A9P1NM35_9PROT</name>
<protein>
    <submittedName>
        <fullName evidence="2">Uncharacterized protein</fullName>
    </submittedName>
</protein>
<sequence length="23" mass="2383">MPFPEGATAIAPFESGHSGRPEP</sequence>
<evidence type="ECO:0000313" key="3">
    <source>
        <dbReference type="Proteomes" id="UP000007319"/>
    </source>
</evidence>
<proteinExistence type="predicted"/>
<dbReference type="EMBL" id="HE577327">
    <property type="protein sequence ID" value="CCC98162.1"/>
    <property type="molecule type" value="Genomic_DNA"/>
</dbReference>
<feature type="region of interest" description="Disordered" evidence="1">
    <location>
        <begin position="1"/>
        <end position="23"/>
    </location>
</feature>
<keyword evidence="3" id="KW-1185">Reference proteome</keyword>
<organism evidence="2 3">
    <name type="scientific">Azospirillum baldaniorum</name>
    <dbReference type="NCBI Taxonomy" id="1064539"/>
    <lineage>
        <taxon>Bacteria</taxon>
        <taxon>Pseudomonadati</taxon>
        <taxon>Pseudomonadota</taxon>
        <taxon>Alphaproteobacteria</taxon>
        <taxon>Rhodospirillales</taxon>
        <taxon>Azospirillaceae</taxon>
        <taxon>Azospirillum</taxon>
    </lineage>
</organism>